<keyword evidence="3" id="KW-0804">Transcription</keyword>
<feature type="domain" description="RNA polymerase Rpb5 N-terminal" evidence="7">
    <location>
        <begin position="14"/>
        <end position="120"/>
    </location>
</feature>
<evidence type="ECO:0000256" key="3">
    <source>
        <dbReference type="ARBA" id="ARBA00023163"/>
    </source>
</evidence>
<comment type="caution">
    <text evidence="8">The sequence shown here is derived from an EMBL/GenBank/DDBJ whole genome shotgun (WGS) entry which is preliminary data.</text>
</comment>
<accession>A0A9P8CHU6</accession>
<dbReference type="PANTHER" id="PTHR10535:SF0">
    <property type="entry name" value="DNA-DIRECTED RNA POLYMERASES I, II, AND III SUBUNIT RPABC1"/>
    <property type="match status" value="1"/>
</dbReference>
<dbReference type="GO" id="GO:0003677">
    <property type="term" value="F:DNA binding"/>
    <property type="evidence" value="ECO:0007669"/>
    <property type="project" value="InterPro"/>
</dbReference>
<dbReference type="GO" id="GO:0005666">
    <property type="term" value="C:RNA polymerase III complex"/>
    <property type="evidence" value="ECO:0007669"/>
    <property type="project" value="TreeGrafter"/>
</dbReference>
<comment type="similarity">
    <text evidence="5">Belongs to the archaeal Rpo5/eukaryotic RPB5 RNA polymerase subunit family.</text>
</comment>
<dbReference type="PROSITE" id="PS01110">
    <property type="entry name" value="RNA_POL_H_23KD"/>
    <property type="match status" value="1"/>
</dbReference>
<dbReference type="GO" id="GO:0005665">
    <property type="term" value="C:RNA polymerase II, core complex"/>
    <property type="evidence" value="ECO:0007669"/>
    <property type="project" value="UniProtKB-ARBA"/>
</dbReference>
<dbReference type="InterPro" id="IPR000783">
    <property type="entry name" value="RNA_pol_subH/Rpb5_C"/>
</dbReference>
<dbReference type="GO" id="GO:0042797">
    <property type="term" value="P:tRNA transcription by RNA polymerase III"/>
    <property type="evidence" value="ECO:0007669"/>
    <property type="project" value="TreeGrafter"/>
</dbReference>
<dbReference type="NCBIfam" id="NF007129">
    <property type="entry name" value="PRK09570.1"/>
    <property type="match status" value="1"/>
</dbReference>
<dbReference type="InterPro" id="IPR036710">
    <property type="entry name" value="RNA_pol_Rpb5_N_sf"/>
</dbReference>
<dbReference type="PIRSF" id="PIRSF000747">
    <property type="entry name" value="RPB5"/>
    <property type="match status" value="1"/>
</dbReference>
<dbReference type="OrthoDB" id="248779at2759"/>
<organism evidence="8 9">
    <name type="scientific">Calycina marina</name>
    <dbReference type="NCBI Taxonomy" id="1763456"/>
    <lineage>
        <taxon>Eukaryota</taxon>
        <taxon>Fungi</taxon>
        <taxon>Dikarya</taxon>
        <taxon>Ascomycota</taxon>
        <taxon>Pezizomycotina</taxon>
        <taxon>Leotiomycetes</taxon>
        <taxon>Helotiales</taxon>
        <taxon>Pezizellaceae</taxon>
        <taxon>Calycina</taxon>
    </lineage>
</organism>
<dbReference type="Pfam" id="PF03871">
    <property type="entry name" value="RNA_pol_Rpb5_N"/>
    <property type="match status" value="1"/>
</dbReference>
<dbReference type="SUPFAM" id="SSF53036">
    <property type="entry name" value="Eukaryotic RPB5 N-terminal domain"/>
    <property type="match status" value="1"/>
</dbReference>
<dbReference type="InterPro" id="IPR005571">
    <property type="entry name" value="RNA_pol_Rpb5_N"/>
</dbReference>
<dbReference type="HAMAP" id="MF_00025">
    <property type="entry name" value="RNApol_Rpo5_RPB5"/>
    <property type="match status" value="1"/>
</dbReference>
<evidence type="ECO:0000313" key="9">
    <source>
        <dbReference type="Proteomes" id="UP000887226"/>
    </source>
</evidence>
<evidence type="ECO:0000259" key="6">
    <source>
        <dbReference type="Pfam" id="PF01191"/>
    </source>
</evidence>
<dbReference type="GO" id="GO:0003899">
    <property type="term" value="F:DNA-directed RNA polymerase activity"/>
    <property type="evidence" value="ECO:0007669"/>
    <property type="project" value="InterPro"/>
</dbReference>
<dbReference type="Proteomes" id="UP000887226">
    <property type="component" value="Unassembled WGS sequence"/>
</dbReference>
<dbReference type="Gene3D" id="3.90.940.20">
    <property type="entry name" value="RPB5-like RNA polymerase subunit"/>
    <property type="match status" value="1"/>
</dbReference>
<dbReference type="Pfam" id="PF01191">
    <property type="entry name" value="RNA_pol_Rpb5_C"/>
    <property type="match status" value="1"/>
</dbReference>
<dbReference type="InterPro" id="IPR020608">
    <property type="entry name" value="RNA_pol_subH/Rpb5_CS"/>
</dbReference>
<dbReference type="FunFam" id="3.40.1340.10:FF:000002">
    <property type="entry name" value="DNA-directed RNA polymerases I, II, and III subunit RPABC1"/>
    <property type="match status" value="1"/>
</dbReference>
<keyword evidence="9" id="KW-1185">Reference proteome</keyword>
<proteinExistence type="inferred from homology"/>
<feature type="domain" description="RNA polymerase subunit H/Rpb5 C-terminal" evidence="6">
    <location>
        <begin position="161"/>
        <end position="233"/>
    </location>
</feature>
<evidence type="ECO:0000256" key="1">
    <source>
        <dbReference type="ARBA" id="ARBA00004123"/>
    </source>
</evidence>
<evidence type="ECO:0000313" key="8">
    <source>
        <dbReference type="EMBL" id="KAG9247679.1"/>
    </source>
</evidence>
<dbReference type="AlphaFoldDB" id="A0A9P8CHU6"/>
<dbReference type="GO" id="GO:0006367">
    <property type="term" value="P:transcription initiation at RNA polymerase II promoter"/>
    <property type="evidence" value="ECO:0007669"/>
    <property type="project" value="UniProtKB-ARBA"/>
</dbReference>
<evidence type="ECO:0000256" key="2">
    <source>
        <dbReference type="ARBA" id="ARBA00020809"/>
    </source>
</evidence>
<evidence type="ECO:0000259" key="7">
    <source>
        <dbReference type="Pfam" id="PF03871"/>
    </source>
</evidence>
<name>A0A9P8CHU6_9HELO</name>
<evidence type="ECO:0000256" key="5">
    <source>
        <dbReference type="ARBA" id="ARBA00025765"/>
    </source>
</evidence>
<dbReference type="PANTHER" id="PTHR10535">
    <property type="entry name" value="DNA-DIRECTED RNA POLYMERASES I, II, AND III SUBUNIT RPABC1"/>
    <property type="match status" value="1"/>
</dbReference>
<protein>
    <recommendedName>
        <fullName evidence="2">DNA-directed RNA polymerases I, II, and III subunit RPABC1</fullName>
    </recommendedName>
</protein>
<comment type="subcellular location">
    <subcellularLocation>
        <location evidence="1">Nucleus</location>
    </subcellularLocation>
</comment>
<reference evidence="8" key="1">
    <citation type="journal article" date="2021" name="IMA Fungus">
        <title>Genomic characterization of three marine fungi, including Emericellopsis atlantica sp. nov. with signatures of a generalist lifestyle and marine biomass degradation.</title>
        <authorList>
            <person name="Hagestad O.C."/>
            <person name="Hou L."/>
            <person name="Andersen J.H."/>
            <person name="Hansen E.H."/>
            <person name="Altermark B."/>
            <person name="Li C."/>
            <person name="Kuhnert E."/>
            <person name="Cox R.J."/>
            <person name="Crous P.W."/>
            <person name="Spatafora J.W."/>
            <person name="Lail K."/>
            <person name="Amirebrahimi M."/>
            <person name="Lipzen A."/>
            <person name="Pangilinan J."/>
            <person name="Andreopoulos W."/>
            <person name="Hayes R.D."/>
            <person name="Ng V."/>
            <person name="Grigoriev I.V."/>
            <person name="Jackson S.A."/>
            <person name="Sutton T.D.S."/>
            <person name="Dobson A.D.W."/>
            <person name="Rama T."/>
        </authorList>
    </citation>
    <scope>NUCLEOTIDE SEQUENCE</scope>
    <source>
        <strain evidence="8">TRa3180A</strain>
    </source>
</reference>
<evidence type="ECO:0000256" key="4">
    <source>
        <dbReference type="ARBA" id="ARBA00023242"/>
    </source>
</evidence>
<dbReference type="SUPFAM" id="SSF55287">
    <property type="entry name" value="RPB5-like RNA polymerase subunit"/>
    <property type="match status" value="1"/>
</dbReference>
<keyword evidence="4" id="KW-0539">Nucleus</keyword>
<dbReference type="GO" id="GO:0006362">
    <property type="term" value="P:transcription elongation by RNA polymerase I"/>
    <property type="evidence" value="ECO:0007669"/>
    <property type="project" value="TreeGrafter"/>
</dbReference>
<dbReference type="GO" id="GO:0005736">
    <property type="term" value="C:RNA polymerase I complex"/>
    <property type="evidence" value="ECO:0007669"/>
    <property type="project" value="UniProtKB-ARBA"/>
</dbReference>
<gene>
    <name evidence="8" type="ORF">BJ878DRAFT_453926</name>
</gene>
<dbReference type="InterPro" id="IPR014381">
    <property type="entry name" value="Arch_Rpo5/euc_Rpb5"/>
</dbReference>
<sequence>MADAEGQKSTGNTEEAARLWRAWRTANEMIQDRGYELADHEVQITFEDFLKKFRDDSDGTINRSLMKFSAGPTKEMIRKYSAPATTANPNPQADCGSVWVEFYAQSSIGVKQMREFVQHIDQHQFHTGILITPIPITASALKVIKVDTRKIEVFMDTDLLVNITHHELVPKHVLLSKEEKLRLLERYRVKDTQLPRIQMSDPIARYLGLNRGQIVKIIRKSETAGRYASYRLCV</sequence>
<dbReference type="InterPro" id="IPR035913">
    <property type="entry name" value="RPB5-like_sf"/>
</dbReference>
<dbReference type="Gene3D" id="3.40.1340.10">
    <property type="entry name" value="RNA polymerase, Rpb5, N-terminal domain"/>
    <property type="match status" value="1"/>
</dbReference>
<dbReference type="FunFam" id="3.90.940.20:FF:000001">
    <property type="entry name" value="DNA-directed RNA polymerases I, II, and III subunit RPABC1"/>
    <property type="match status" value="1"/>
</dbReference>
<dbReference type="EMBL" id="MU253766">
    <property type="protein sequence ID" value="KAG9247679.1"/>
    <property type="molecule type" value="Genomic_DNA"/>
</dbReference>